<dbReference type="EMBL" id="MKIR01000026">
    <property type="protein sequence ID" value="OFI48161.1"/>
    <property type="molecule type" value="Genomic_DNA"/>
</dbReference>
<dbReference type="InterPro" id="IPR010982">
    <property type="entry name" value="Lambda_DNA-bd_dom_sf"/>
</dbReference>
<proteinExistence type="predicted"/>
<organism evidence="2 3">
    <name type="scientific">Floricoccus tropicus</name>
    <dbReference type="NCBI Taxonomy" id="1859473"/>
    <lineage>
        <taxon>Bacteria</taxon>
        <taxon>Bacillati</taxon>
        <taxon>Bacillota</taxon>
        <taxon>Bacilli</taxon>
        <taxon>Lactobacillales</taxon>
        <taxon>Streptococcaceae</taxon>
        <taxon>Floricoccus</taxon>
    </lineage>
</organism>
<dbReference type="AlphaFoldDB" id="A0A1E8GIV6"/>
<dbReference type="STRING" id="1859473.BG261_07720"/>
<protein>
    <recommendedName>
        <fullName evidence="1">HTH cro/C1-type domain-containing protein</fullName>
    </recommendedName>
</protein>
<feature type="domain" description="HTH cro/C1-type" evidence="1">
    <location>
        <begin position="7"/>
        <end position="61"/>
    </location>
</feature>
<dbReference type="SMART" id="SM00530">
    <property type="entry name" value="HTH_XRE"/>
    <property type="match status" value="1"/>
</dbReference>
<reference evidence="3" key="1">
    <citation type="submission" date="2016-09" db="EMBL/GenBank/DDBJ databases">
        <title>Draft genome sequence of a novel species of the family Streptococcaceae isolated from flowers.</title>
        <authorList>
            <person name="Chuah L.-O."/>
            <person name="Yap K.-P."/>
            <person name="Thong K.L."/>
            <person name="Liong M.T."/>
            <person name="Ahmad R."/>
            <person name="Rusul G."/>
        </authorList>
    </citation>
    <scope>NUCLEOTIDE SEQUENCE [LARGE SCALE GENOMIC DNA]</scope>
    <source>
        <strain evidence="3">DF1</strain>
    </source>
</reference>
<dbReference type="InterPro" id="IPR001387">
    <property type="entry name" value="Cro/C1-type_HTH"/>
</dbReference>
<dbReference type="SUPFAM" id="SSF47413">
    <property type="entry name" value="lambda repressor-like DNA-binding domains"/>
    <property type="match status" value="1"/>
</dbReference>
<evidence type="ECO:0000259" key="1">
    <source>
        <dbReference type="PROSITE" id="PS50943"/>
    </source>
</evidence>
<dbReference type="Pfam" id="PF13443">
    <property type="entry name" value="HTH_26"/>
    <property type="match status" value="1"/>
</dbReference>
<evidence type="ECO:0000313" key="3">
    <source>
        <dbReference type="Proteomes" id="UP000178622"/>
    </source>
</evidence>
<accession>A0A1E8GIV6</accession>
<dbReference type="Gene3D" id="1.10.260.40">
    <property type="entry name" value="lambda repressor-like DNA-binding domains"/>
    <property type="match status" value="1"/>
</dbReference>
<dbReference type="Proteomes" id="UP000178622">
    <property type="component" value="Unassembled WGS sequence"/>
</dbReference>
<dbReference type="GO" id="GO:0003677">
    <property type="term" value="F:DNA binding"/>
    <property type="evidence" value="ECO:0007669"/>
    <property type="project" value="InterPro"/>
</dbReference>
<comment type="caution">
    <text evidence="2">The sequence shown here is derived from an EMBL/GenBank/DDBJ whole genome shotgun (WGS) entry which is preliminary data.</text>
</comment>
<dbReference type="RefSeq" id="WP_070793173.1">
    <property type="nucleotide sequence ID" value="NZ_MKIR01000026.1"/>
</dbReference>
<keyword evidence="3" id="KW-1185">Reference proteome</keyword>
<gene>
    <name evidence="2" type="ORF">BG261_07720</name>
</gene>
<sequence>MTLYDKIQSLAKKEHISLKTLALNLGFSENYFYIMKRQNSRPSQDKLEKIADYFHISVDYLLGRTDKNASENIENDLEVMVNSAMSFGGKPLSDNDREFVKKMLRLHLESKENN</sequence>
<name>A0A1E8GIV6_9LACT</name>
<dbReference type="PROSITE" id="PS50943">
    <property type="entry name" value="HTH_CROC1"/>
    <property type="match status" value="1"/>
</dbReference>
<evidence type="ECO:0000313" key="2">
    <source>
        <dbReference type="EMBL" id="OFI48161.1"/>
    </source>
</evidence>
<dbReference type="OrthoDB" id="9805856at2"/>
<dbReference type="CDD" id="cd00093">
    <property type="entry name" value="HTH_XRE"/>
    <property type="match status" value="1"/>
</dbReference>